<keyword evidence="5 11" id="KW-0378">Hydrolase</keyword>
<evidence type="ECO:0000256" key="4">
    <source>
        <dbReference type="ARBA" id="ARBA00022729"/>
    </source>
</evidence>
<comment type="caution">
    <text evidence="11">The sequence shown here is derived from an EMBL/GenBank/DDBJ whole genome shotgun (WGS) entry which is preliminary data.</text>
</comment>
<evidence type="ECO:0000313" key="12">
    <source>
        <dbReference type="Proteomes" id="UP001479436"/>
    </source>
</evidence>
<keyword evidence="6" id="KW-0325">Glycoprotein</keyword>
<dbReference type="PRINTS" id="PR00738">
    <property type="entry name" value="GLHYDRLASE20"/>
</dbReference>
<keyword evidence="11" id="KW-0413">Isomerase</keyword>
<evidence type="ECO:0000256" key="8">
    <source>
        <dbReference type="SAM" id="SignalP"/>
    </source>
</evidence>
<dbReference type="GO" id="GO:0004563">
    <property type="term" value="F:beta-N-acetylhexosaminidase activity"/>
    <property type="evidence" value="ECO:0007669"/>
    <property type="project" value="UniProtKB-EC"/>
</dbReference>
<dbReference type="Gene3D" id="3.20.20.80">
    <property type="entry name" value="Glycosidases"/>
    <property type="match status" value="1"/>
</dbReference>
<evidence type="ECO:0000313" key="11">
    <source>
        <dbReference type="EMBL" id="KAK9762668.1"/>
    </source>
</evidence>
<name>A0ABR2WMB4_9FUNG</name>
<organism evidence="11 12">
    <name type="scientific">Basidiobolus ranarum</name>
    <dbReference type="NCBI Taxonomy" id="34480"/>
    <lineage>
        <taxon>Eukaryota</taxon>
        <taxon>Fungi</taxon>
        <taxon>Fungi incertae sedis</taxon>
        <taxon>Zoopagomycota</taxon>
        <taxon>Entomophthoromycotina</taxon>
        <taxon>Basidiobolomycetes</taxon>
        <taxon>Basidiobolales</taxon>
        <taxon>Basidiobolaceae</taxon>
        <taxon>Basidiobolus</taxon>
    </lineage>
</organism>
<dbReference type="InterPro" id="IPR029018">
    <property type="entry name" value="Hex-like_dom2"/>
</dbReference>
<dbReference type="EC" id="3.2.1.52" evidence="3"/>
<keyword evidence="12" id="KW-1185">Reference proteome</keyword>
<feature type="domain" description="Glycoside hydrolase family 20 catalytic" evidence="9">
    <location>
        <begin position="193"/>
        <end position="442"/>
    </location>
</feature>
<evidence type="ECO:0000259" key="9">
    <source>
        <dbReference type="Pfam" id="PF00728"/>
    </source>
</evidence>
<feature type="chain" id="PRO_5046145294" description="beta-N-acetylhexosaminidase" evidence="8">
    <location>
        <begin position="26"/>
        <end position="443"/>
    </location>
</feature>
<evidence type="ECO:0000256" key="5">
    <source>
        <dbReference type="ARBA" id="ARBA00022801"/>
    </source>
</evidence>
<evidence type="ECO:0000256" key="2">
    <source>
        <dbReference type="ARBA" id="ARBA00006285"/>
    </source>
</evidence>
<dbReference type="GO" id="GO:0016853">
    <property type="term" value="F:isomerase activity"/>
    <property type="evidence" value="ECO:0007669"/>
    <property type="project" value="UniProtKB-KW"/>
</dbReference>
<dbReference type="SUPFAM" id="SSF51445">
    <property type="entry name" value="(Trans)glycosidases"/>
    <property type="match status" value="1"/>
</dbReference>
<dbReference type="InterPro" id="IPR025705">
    <property type="entry name" value="Beta_hexosaminidase_sua/sub"/>
</dbReference>
<protein>
    <recommendedName>
        <fullName evidence="3">beta-N-acetylhexosaminidase</fullName>
        <ecNumber evidence="3">3.2.1.52</ecNumber>
    </recommendedName>
</protein>
<keyword evidence="7 11" id="KW-0326">Glycosidase</keyword>
<dbReference type="PIRSF" id="PIRSF001093">
    <property type="entry name" value="B-hxosamndse_ab_euk"/>
    <property type="match status" value="1"/>
</dbReference>
<dbReference type="Pfam" id="PF14845">
    <property type="entry name" value="Glycohydro_20b2"/>
    <property type="match status" value="1"/>
</dbReference>
<evidence type="ECO:0000256" key="7">
    <source>
        <dbReference type="ARBA" id="ARBA00023295"/>
    </source>
</evidence>
<dbReference type="SUPFAM" id="SSF55545">
    <property type="entry name" value="beta-N-acetylhexosaminidase-like domain"/>
    <property type="match status" value="1"/>
</dbReference>
<dbReference type="Proteomes" id="UP001479436">
    <property type="component" value="Unassembled WGS sequence"/>
</dbReference>
<dbReference type="EMBL" id="JASJQH010000872">
    <property type="protein sequence ID" value="KAK9762668.1"/>
    <property type="molecule type" value="Genomic_DNA"/>
</dbReference>
<comment type="catalytic activity">
    <reaction evidence="1">
        <text>Hydrolysis of terminal non-reducing N-acetyl-D-hexosamine residues in N-acetyl-beta-D-hexosaminides.</text>
        <dbReference type="EC" id="3.2.1.52"/>
    </reaction>
</comment>
<evidence type="ECO:0000256" key="6">
    <source>
        <dbReference type="ARBA" id="ARBA00023180"/>
    </source>
</evidence>
<dbReference type="PANTHER" id="PTHR22600:SF26">
    <property type="entry name" value="BETA-N-ACETYLHEXOSAMINIDASE"/>
    <property type="match status" value="1"/>
</dbReference>
<proteinExistence type="inferred from homology"/>
<accession>A0ABR2WMB4</accession>
<evidence type="ECO:0000256" key="3">
    <source>
        <dbReference type="ARBA" id="ARBA00012663"/>
    </source>
</evidence>
<dbReference type="InterPro" id="IPR029019">
    <property type="entry name" value="HEX_eukaryotic_N"/>
</dbReference>
<feature type="signal peptide" evidence="8">
    <location>
        <begin position="1"/>
        <end position="25"/>
    </location>
</feature>
<comment type="similarity">
    <text evidence="2">Belongs to the glycosyl hydrolase 20 family.</text>
</comment>
<reference evidence="11 12" key="1">
    <citation type="submission" date="2023-04" db="EMBL/GenBank/DDBJ databases">
        <title>Genome of Basidiobolus ranarum AG-B5.</title>
        <authorList>
            <person name="Stajich J.E."/>
            <person name="Carter-House D."/>
            <person name="Gryganskyi A."/>
        </authorList>
    </citation>
    <scope>NUCLEOTIDE SEQUENCE [LARGE SCALE GENOMIC DNA]</scope>
    <source>
        <strain evidence="11 12">AG-B5</strain>
    </source>
</reference>
<sequence>MVLLSQSLALLVLSVPLLVAPGSDAAYVWPRPQKFSQGDSTIMVSSAIDFQIKGKGSYIGIAKKAVDRYREILIKEKWSPYVSWAETPVDSSGEEMARKNMIPVKKSNTWLKKIILDIENGNANLELGTDESYSLDIPKSEKNNKSVTGTIKSKTVFGALRALETLSQLVNYEKDIGRYISYGPWHIEDKPAYKHRGFMLDVTRNWFSVDELKAQIDALSWNKFNVLHLHLTDAQSFSLASEVYPQLRNMAYAKYLPGMIYTKKDIHHLVGYALERGIRIIPEIEMPGHAYATGLSFPGMLVCANVQPVWRAIDYQPPSGQFDVTQDITYEVTENLIKEVASWFPDQLFHTGGDEVGMRCYKESEVFQKHLKEKNTTVVGAMQHFYNKVDEYVSAAGKRPVVWEEAVLNKDLNLTIPKHFIVQQWTGSQNTKSIVNLGHDIIQ</sequence>
<dbReference type="InterPro" id="IPR015883">
    <property type="entry name" value="Glyco_hydro_20_cat"/>
</dbReference>
<gene>
    <name evidence="11" type="primary">NAG1_11</name>
    <name evidence="11" type="ORF">K7432_011384</name>
</gene>
<dbReference type="PANTHER" id="PTHR22600">
    <property type="entry name" value="BETA-HEXOSAMINIDASE"/>
    <property type="match status" value="1"/>
</dbReference>
<evidence type="ECO:0000256" key="1">
    <source>
        <dbReference type="ARBA" id="ARBA00001231"/>
    </source>
</evidence>
<evidence type="ECO:0000259" key="10">
    <source>
        <dbReference type="Pfam" id="PF14845"/>
    </source>
</evidence>
<feature type="domain" description="Beta-hexosaminidase eukaryotic type N-terminal" evidence="10">
    <location>
        <begin position="28"/>
        <end position="169"/>
    </location>
</feature>
<dbReference type="Gene3D" id="3.30.379.10">
    <property type="entry name" value="Chitobiase/beta-hexosaminidase domain 2-like"/>
    <property type="match status" value="1"/>
</dbReference>
<keyword evidence="4 8" id="KW-0732">Signal</keyword>
<dbReference type="InterPro" id="IPR017853">
    <property type="entry name" value="GH"/>
</dbReference>
<dbReference type="Pfam" id="PF00728">
    <property type="entry name" value="Glyco_hydro_20"/>
    <property type="match status" value="1"/>
</dbReference>
<feature type="non-terminal residue" evidence="11">
    <location>
        <position position="443"/>
    </location>
</feature>